<feature type="region of interest" description="Disordered" evidence="1">
    <location>
        <begin position="56"/>
        <end position="91"/>
    </location>
</feature>
<proteinExistence type="predicted"/>
<keyword evidence="3" id="KW-1185">Reference proteome</keyword>
<feature type="region of interest" description="Disordered" evidence="1">
    <location>
        <begin position="114"/>
        <end position="167"/>
    </location>
</feature>
<sequence length="1777" mass="194270">MDVDIELPDADTALVCGEEPMMPTDKRLGGRDQYHRAPSCLLRDHDTLDGRVKLENPDSVKAEGHECQEEATAGTEASMEQEDHGTGGDERQRLYRQAAVELYTKLAKMLSRTSVVPPPLPDAEPENATAEAVEAPPEGQGDGEAAEGDEDAGGAPEGEVGAVDDGGDVEKDLELIREKGVSPLSMGAPWPTGSHLGAACRIKKTINSYVDALGDPKWFEELILGTVHALHRRYQKHKPSIIGKCSFEVQLAYTQVDNRLAALITLHKTIKSWIEAQVDMLLQETLAPFSVMVSYFLHSDSAMSEELNIILTYATFQGMSLKLESVAHAIETFDVSILTHISELAKAKPEEPAPEATPAVKAEEGSTATASAGTGTKRGKTAKESIKRAGEELKQRAAIGQTPIYHLSVMVSEAVRTWITELPEWWIKDELKAYDLVVEIEVIVKQWGAKERNMRTDLEDDTFSEVLRSFAVIAKCAHHTESARPSSSDARHARRVILDQVRQPSSPASELARTLQAYPVGKAMMEASRLHVAQSIEDDAATGKFEASSKRFESHFAECFDDLPQWIARMRRISVEDGFGFIDDLFKNMCPFFASAHGAIQKWSAASVHSNLDYMASNLSNSMDLIRIGRYMLIDIWGELVLPIMPTLSDALLARTNGYDIQGCDDGHPLMDMDQKSEHDEAIMEVKASHDKTIEHFSATAVLVKESITSFGNTLTDINTRWENAKVALLGRVGEVIYDKLPEEFVSNPVKLQGSIGRATDLLKEMLTFMEYCVKLADMKAHVMQIAEQQEEFTNTVVKFAGMLNWMNREIFEFDADSLATDQCRVLKVSDVFRQFVNDVGTPIYTDAADNFVNGLLAEIAPKLSFGLGEVSESVVREIAQEQAFARLVTDADITAVLLPGVVWADGSQIDDAAVEAVPYNKAFSDLVSFMQAGSISDILIPGASKDGLEARMPVDLAKLYLDIVTQVKDLVGIAAQLHSNLYMDQKASEEDMFGKFTHAQRMMGRALARMDKLLSSKEVHEFEKQGWALTVTPQSARQWISALAVYSCSFGFIDDLFKNMCPFFASAHGAIQKWSAASVHSNLDYMASNLSNSMDLIRIGRYMLIDIWGELVLPIMPTLSDALLARTNGYDIQGCDDGHPLMDMDQKSEHDEAIMEVKASHDKTIEHFSATAVLVKESITSFGNTLTDINTRWENAKVALLGRVGEVIYDKLPEEFVSNPVKLQGSIGRATDLLKEMLTFMEYCVKLADMKAHVMQIAEQQEEFTNTVVKFAGMLNWMNREIFEFDADSLATDQCRVLKVSDVFRQFVNDVGTPIYTDAADNFVNGLLAEIAPKLSFGLGEVSESVVREIAQEQAFARLVTDADITAVLLPGVVWADGSQIDDAAVEAVPYNKAFSDLVSFMQAGSISDILIPGASKDGLEARMPVDLAKLYLDIVTQVKDLVGIAAQLHSNLYMDQKASEEDMFGKFTHAQRMMGRALARMDKLLSSKEVHEFEKQGWALTVTPQSARQWISALAVYSCSCRNQLFKNLEAVLQCHSKACKGILPELDAAVDSSGRFNEKLGLKLFNNQQGVVNAYNKVHKSMSHLVRAGKLLELVPTVAEHDLTAEAVATGVTCMAIGLAKGRSAPPGAKANQVVAMTRGVQMLEDLKTSPTGPARAAAFLERYKTDKAKDVPTCFWAEFEAISAEDRGAPAAVGAEAPPAADGSSGCCGGAARAASGSQCYTPQPKGTGPPSQGTATKTKQEQHDSGGASSSAAGAKRGAPSSRPAGLKRAKR</sequence>
<evidence type="ECO:0000313" key="3">
    <source>
        <dbReference type="Proteomes" id="UP001189429"/>
    </source>
</evidence>
<organism evidence="2 3">
    <name type="scientific">Prorocentrum cordatum</name>
    <dbReference type="NCBI Taxonomy" id="2364126"/>
    <lineage>
        <taxon>Eukaryota</taxon>
        <taxon>Sar</taxon>
        <taxon>Alveolata</taxon>
        <taxon>Dinophyceae</taxon>
        <taxon>Prorocentrales</taxon>
        <taxon>Prorocentraceae</taxon>
        <taxon>Prorocentrum</taxon>
    </lineage>
</organism>
<feature type="compositionally biased region" description="Low complexity" evidence="1">
    <location>
        <begin position="1697"/>
        <end position="1722"/>
    </location>
</feature>
<protein>
    <recommendedName>
        <fullName evidence="4">Exocyst complex component Sec6</fullName>
    </recommendedName>
</protein>
<feature type="compositionally biased region" description="Low complexity" evidence="1">
    <location>
        <begin position="354"/>
        <end position="375"/>
    </location>
</feature>
<feature type="compositionally biased region" description="Basic and acidic residues" evidence="1">
    <location>
        <begin position="81"/>
        <end position="91"/>
    </location>
</feature>
<gene>
    <name evidence="2" type="ORF">PCOR1329_LOCUS36433</name>
</gene>
<evidence type="ECO:0000313" key="2">
    <source>
        <dbReference type="EMBL" id="CAK0841155.1"/>
    </source>
</evidence>
<feature type="region of interest" description="Disordered" evidence="1">
    <location>
        <begin position="348"/>
        <end position="384"/>
    </location>
</feature>
<dbReference type="Proteomes" id="UP001189429">
    <property type="component" value="Unassembled WGS sequence"/>
</dbReference>
<feature type="region of interest" description="Disordered" evidence="1">
    <location>
        <begin position="1697"/>
        <end position="1777"/>
    </location>
</feature>
<feature type="compositionally biased region" description="Basic and acidic residues" evidence="1">
    <location>
        <begin position="56"/>
        <end position="68"/>
    </location>
</feature>
<feature type="compositionally biased region" description="Low complexity" evidence="1">
    <location>
        <begin position="1750"/>
        <end position="1767"/>
    </location>
</feature>
<accession>A0ABN9T8G2</accession>
<comment type="caution">
    <text evidence="2">The sequence shown here is derived from an EMBL/GenBank/DDBJ whole genome shotgun (WGS) entry which is preliminary data.</text>
</comment>
<feature type="compositionally biased region" description="Low complexity" evidence="1">
    <location>
        <begin position="153"/>
        <end position="163"/>
    </location>
</feature>
<evidence type="ECO:0008006" key="4">
    <source>
        <dbReference type="Google" id="ProtNLM"/>
    </source>
</evidence>
<reference evidence="2" key="1">
    <citation type="submission" date="2023-10" db="EMBL/GenBank/DDBJ databases">
        <authorList>
            <person name="Chen Y."/>
            <person name="Shah S."/>
            <person name="Dougan E. K."/>
            <person name="Thang M."/>
            <person name="Chan C."/>
        </authorList>
    </citation>
    <scope>NUCLEOTIDE SEQUENCE [LARGE SCALE GENOMIC DNA]</scope>
</reference>
<name>A0ABN9T8G2_9DINO</name>
<evidence type="ECO:0000256" key="1">
    <source>
        <dbReference type="SAM" id="MobiDB-lite"/>
    </source>
</evidence>
<dbReference type="EMBL" id="CAUYUJ010014432">
    <property type="protein sequence ID" value="CAK0841155.1"/>
    <property type="molecule type" value="Genomic_DNA"/>
</dbReference>